<gene>
    <name evidence="2" type="ORF">ACFOWE_30010</name>
</gene>
<evidence type="ECO:0000259" key="1">
    <source>
        <dbReference type="Pfam" id="PF12680"/>
    </source>
</evidence>
<dbReference type="Proteomes" id="UP001595850">
    <property type="component" value="Unassembled WGS sequence"/>
</dbReference>
<name>A0ABV8IEJ5_9ACTN</name>
<dbReference type="RefSeq" id="WP_377293771.1">
    <property type="nucleotide sequence ID" value="NZ_JBHSBM010000047.1"/>
</dbReference>
<dbReference type="InterPro" id="IPR032710">
    <property type="entry name" value="NTF2-like_dom_sf"/>
</dbReference>
<feature type="domain" description="SnoaL-like" evidence="1">
    <location>
        <begin position="2"/>
        <end position="106"/>
    </location>
</feature>
<dbReference type="InterPro" id="IPR037401">
    <property type="entry name" value="SnoaL-like"/>
</dbReference>
<sequence>MRDFYEALAKNDLGRIRDHLLADDAVFHVPGGGSLSGDYRGKEQVIGYLERFAGPAESLTRFEPEEFLTGERHVAVLLRVQGERGGRRLDERGLHVFRVEDGKITERLSYPQDPRGVDEFFA</sequence>
<dbReference type="Pfam" id="PF12680">
    <property type="entry name" value="SnoaL_2"/>
    <property type="match status" value="1"/>
</dbReference>
<dbReference type="PANTHER" id="PTHR41252">
    <property type="entry name" value="BLR2505 PROTEIN"/>
    <property type="match status" value="1"/>
</dbReference>
<accession>A0ABV8IEJ5</accession>
<reference evidence="3" key="1">
    <citation type="journal article" date="2019" name="Int. J. Syst. Evol. Microbiol.">
        <title>The Global Catalogue of Microorganisms (GCM) 10K type strain sequencing project: providing services to taxonomists for standard genome sequencing and annotation.</title>
        <authorList>
            <consortium name="The Broad Institute Genomics Platform"/>
            <consortium name="The Broad Institute Genome Sequencing Center for Infectious Disease"/>
            <person name="Wu L."/>
            <person name="Ma J."/>
        </authorList>
    </citation>
    <scope>NUCLEOTIDE SEQUENCE [LARGE SCALE GENOMIC DNA]</scope>
    <source>
        <strain evidence="3">TBRC 4489</strain>
    </source>
</reference>
<evidence type="ECO:0000313" key="3">
    <source>
        <dbReference type="Proteomes" id="UP001595850"/>
    </source>
</evidence>
<keyword evidence="3" id="KW-1185">Reference proteome</keyword>
<dbReference type="PANTHER" id="PTHR41252:SF1">
    <property type="entry name" value="BLR2505 PROTEIN"/>
    <property type="match status" value="1"/>
</dbReference>
<protein>
    <submittedName>
        <fullName evidence="2">Nuclear transport factor 2 family protein</fullName>
    </submittedName>
</protein>
<dbReference type="SUPFAM" id="SSF54427">
    <property type="entry name" value="NTF2-like"/>
    <property type="match status" value="1"/>
</dbReference>
<dbReference type="EMBL" id="JBHSBM010000047">
    <property type="protein sequence ID" value="MFC4062556.1"/>
    <property type="molecule type" value="Genomic_DNA"/>
</dbReference>
<comment type="caution">
    <text evidence="2">The sequence shown here is derived from an EMBL/GenBank/DDBJ whole genome shotgun (WGS) entry which is preliminary data.</text>
</comment>
<evidence type="ECO:0000313" key="2">
    <source>
        <dbReference type="EMBL" id="MFC4062556.1"/>
    </source>
</evidence>
<dbReference type="Gene3D" id="3.10.450.50">
    <property type="match status" value="1"/>
</dbReference>
<organism evidence="2 3">
    <name type="scientific">Planomonospora corallina</name>
    <dbReference type="NCBI Taxonomy" id="1806052"/>
    <lineage>
        <taxon>Bacteria</taxon>
        <taxon>Bacillati</taxon>
        <taxon>Actinomycetota</taxon>
        <taxon>Actinomycetes</taxon>
        <taxon>Streptosporangiales</taxon>
        <taxon>Streptosporangiaceae</taxon>
        <taxon>Planomonospora</taxon>
    </lineage>
</organism>
<proteinExistence type="predicted"/>